<accession>A0A0A9AX01</accession>
<reference evidence="1" key="2">
    <citation type="journal article" date="2015" name="Data Brief">
        <title>Shoot transcriptome of the giant reed, Arundo donax.</title>
        <authorList>
            <person name="Barrero R.A."/>
            <person name="Guerrero F.D."/>
            <person name="Moolhuijzen P."/>
            <person name="Goolsby J.A."/>
            <person name="Tidwell J."/>
            <person name="Bellgard S.E."/>
            <person name="Bellgard M.I."/>
        </authorList>
    </citation>
    <scope>NUCLEOTIDE SEQUENCE</scope>
    <source>
        <tissue evidence="1">Shoot tissue taken approximately 20 cm above the soil surface</tissue>
    </source>
</reference>
<evidence type="ECO:0000313" key="1">
    <source>
        <dbReference type="EMBL" id="JAD55616.1"/>
    </source>
</evidence>
<proteinExistence type="predicted"/>
<name>A0A0A9AX01_ARUDO</name>
<protein>
    <submittedName>
        <fullName evidence="1">Uncharacterized protein</fullName>
    </submittedName>
</protein>
<sequence>MCQVELEIGGYHVAIHVGTKIARGHRLIFLRTGFVLGIVSLCML</sequence>
<dbReference type="AlphaFoldDB" id="A0A0A9AX01"/>
<dbReference type="EMBL" id="GBRH01242279">
    <property type="protein sequence ID" value="JAD55616.1"/>
    <property type="molecule type" value="Transcribed_RNA"/>
</dbReference>
<organism evidence="1">
    <name type="scientific">Arundo donax</name>
    <name type="common">Giant reed</name>
    <name type="synonym">Donax arundinaceus</name>
    <dbReference type="NCBI Taxonomy" id="35708"/>
    <lineage>
        <taxon>Eukaryota</taxon>
        <taxon>Viridiplantae</taxon>
        <taxon>Streptophyta</taxon>
        <taxon>Embryophyta</taxon>
        <taxon>Tracheophyta</taxon>
        <taxon>Spermatophyta</taxon>
        <taxon>Magnoliopsida</taxon>
        <taxon>Liliopsida</taxon>
        <taxon>Poales</taxon>
        <taxon>Poaceae</taxon>
        <taxon>PACMAD clade</taxon>
        <taxon>Arundinoideae</taxon>
        <taxon>Arundineae</taxon>
        <taxon>Arundo</taxon>
    </lineage>
</organism>
<reference evidence="1" key="1">
    <citation type="submission" date="2014-09" db="EMBL/GenBank/DDBJ databases">
        <authorList>
            <person name="Magalhaes I.L.F."/>
            <person name="Oliveira U."/>
            <person name="Santos F.R."/>
            <person name="Vidigal T.H.D.A."/>
            <person name="Brescovit A.D."/>
            <person name="Santos A.J."/>
        </authorList>
    </citation>
    <scope>NUCLEOTIDE SEQUENCE</scope>
    <source>
        <tissue evidence="1">Shoot tissue taken approximately 20 cm above the soil surface</tissue>
    </source>
</reference>